<dbReference type="Pfam" id="PF25975">
    <property type="entry name" value="CzcB_C"/>
    <property type="match status" value="1"/>
</dbReference>
<dbReference type="Gene3D" id="1.10.287.470">
    <property type="entry name" value="Helix hairpin bin"/>
    <property type="match status" value="1"/>
</dbReference>
<evidence type="ECO:0000259" key="5">
    <source>
        <dbReference type="Pfam" id="PF25954"/>
    </source>
</evidence>
<feature type="domain" description="CusB-like beta-barrel" evidence="5">
    <location>
        <begin position="237"/>
        <end position="315"/>
    </location>
</feature>
<dbReference type="Pfam" id="PF25973">
    <property type="entry name" value="BSH_CzcB"/>
    <property type="match status" value="1"/>
</dbReference>
<dbReference type="GO" id="GO:0016020">
    <property type="term" value="C:membrane"/>
    <property type="evidence" value="ECO:0007669"/>
    <property type="project" value="InterPro"/>
</dbReference>
<evidence type="ECO:0000259" key="6">
    <source>
        <dbReference type="Pfam" id="PF25973"/>
    </source>
</evidence>
<evidence type="ECO:0000313" key="8">
    <source>
        <dbReference type="EMBL" id="OQK18287.1"/>
    </source>
</evidence>
<gene>
    <name evidence="8" type="ORF">AU255_10810</name>
</gene>
<evidence type="ECO:0000256" key="1">
    <source>
        <dbReference type="ARBA" id="ARBA00009477"/>
    </source>
</evidence>
<dbReference type="InterPro" id="IPR058648">
    <property type="entry name" value="HH_CzcB-like"/>
</dbReference>
<organism evidence="8 9">
    <name type="scientific">Methyloprofundus sedimenti</name>
    <dbReference type="NCBI Taxonomy" id="1420851"/>
    <lineage>
        <taxon>Bacteria</taxon>
        <taxon>Pseudomonadati</taxon>
        <taxon>Pseudomonadota</taxon>
        <taxon>Gammaproteobacteria</taxon>
        <taxon>Methylococcales</taxon>
        <taxon>Methylococcaceae</taxon>
        <taxon>Methyloprofundus</taxon>
    </lineage>
</organism>
<dbReference type="FunFam" id="2.40.30.170:FF:000010">
    <property type="entry name" value="Efflux RND transporter periplasmic adaptor subunit"/>
    <property type="match status" value="1"/>
</dbReference>
<dbReference type="Gene3D" id="2.40.30.170">
    <property type="match status" value="1"/>
</dbReference>
<feature type="domain" description="CzcB-like barrel-sandwich hybrid" evidence="6">
    <location>
        <begin position="83"/>
        <end position="234"/>
    </location>
</feature>
<comment type="similarity">
    <text evidence="1">Belongs to the membrane fusion protein (MFP) (TC 8.A.1) family.</text>
</comment>
<dbReference type="GO" id="GO:0046914">
    <property type="term" value="F:transition metal ion binding"/>
    <property type="evidence" value="ECO:0007669"/>
    <property type="project" value="TreeGrafter"/>
</dbReference>
<protein>
    <submittedName>
        <fullName evidence="8">Uncharacterized protein</fullName>
    </submittedName>
</protein>
<dbReference type="GO" id="GO:0030288">
    <property type="term" value="C:outer membrane-bounded periplasmic space"/>
    <property type="evidence" value="ECO:0007669"/>
    <property type="project" value="TreeGrafter"/>
</dbReference>
<dbReference type="PANTHER" id="PTHR30097">
    <property type="entry name" value="CATION EFFLUX SYSTEM PROTEIN CUSB"/>
    <property type="match status" value="1"/>
</dbReference>
<proteinExistence type="inferred from homology"/>
<dbReference type="SUPFAM" id="SSF111369">
    <property type="entry name" value="HlyD-like secretion proteins"/>
    <property type="match status" value="1"/>
</dbReference>
<dbReference type="RefSeq" id="WP_080522892.1">
    <property type="nucleotide sequence ID" value="NZ_LPUF01000001.1"/>
</dbReference>
<dbReference type="Gene3D" id="2.40.50.100">
    <property type="match status" value="1"/>
</dbReference>
<evidence type="ECO:0000313" key="9">
    <source>
        <dbReference type="Proteomes" id="UP000191980"/>
    </source>
</evidence>
<feature type="signal peptide" evidence="3">
    <location>
        <begin position="1"/>
        <end position="27"/>
    </location>
</feature>
<keyword evidence="3" id="KW-0732">Signal</keyword>
<dbReference type="InterPro" id="IPR058647">
    <property type="entry name" value="BSH_CzcB-like"/>
</dbReference>
<dbReference type="STRING" id="1420851.AU255_10810"/>
<dbReference type="EMBL" id="LPUF01000001">
    <property type="protein sequence ID" value="OQK18287.1"/>
    <property type="molecule type" value="Genomic_DNA"/>
</dbReference>
<evidence type="ECO:0000256" key="3">
    <source>
        <dbReference type="SAM" id="SignalP"/>
    </source>
</evidence>
<reference evidence="8 9" key="1">
    <citation type="submission" date="2015-12" db="EMBL/GenBank/DDBJ databases">
        <authorList>
            <person name="Shamseldin A."/>
            <person name="Moawad H."/>
            <person name="Abd El-Rahim W.M."/>
            <person name="Sadowsky M.J."/>
        </authorList>
    </citation>
    <scope>NUCLEOTIDE SEQUENCE [LARGE SCALE GENOMIC DNA]</scope>
    <source>
        <strain evidence="8 9">WF1</strain>
    </source>
</reference>
<sequence>MKPVNLKLISYIFSLFIILSVPPFALAEEQGHAHGQHEDEEPELNFSTVQLQEFDIKLAQAKSGVIIKTLDLTGEVIVAPERLFHIVPRVSGVVRQVFKHLGDKVAAGDLLATLSSRELANAKAEFVAADSLLQLANTNLKRERELYKSNITAKRSYLVARQVQAEMSINRKAAEQRLLATGLSEKSILAVIRSVDKDLTLYELRAPADGVIIEKHAAQGEVLNINTRSFTVADLSQVWVNLTVYQMDLPSIHQGQQVSISTHFGIADQQTESISHISWLSPTLNEKTRSATARVVIDNPNGYWRPGLFVSANVAIAKKQADIVIPLTALQTIDGQTSVFVQHDDAGFEAQAVQTGRRDFQQVEIIQGLKPGQTYVSQNAFSLKAQLQKGEFAEGHSH</sequence>
<dbReference type="Pfam" id="PF25954">
    <property type="entry name" value="Beta-barrel_RND_2"/>
    <property type="match status" value="1"/>
</dbReference>
<dbReference type="InterPro" id="IPR058792">
    <property type="entry name" value="Beta-barrel_RND_2"/>
</dbReference>
<dbReference type="Proteomes" id="UP000191980">
    <property type="component" value="Unassembled WGS sequence"/>
</dbReference>
<dbReference type="Pfam" id="PF25893">
    <property type="entry name" value="HH_CzcB"/>
    <property type="match status" value="1"/>
</dbReference>
<dbReference type="Gene3D" id="2.40.420.20">
    <property type="match status" value="1"/>
</dbReference>
<dbReference type="InterPro" id="IPR006143">
    <property type="entry name" value="RND_pump_MFP"/>
</dbReference>
<keyword evidence="9" id="KW-1185">Reference proteome</keyword>
<feature type="domain" description="CzcB-like C-terminal circularly permuted SH3-like" evidence="7">
    <location>
        <begin position="323"/>
        <end position="384"/>
    </location>
</feature>
<evidence type="ECO:0000259" key="7">
    <source>
        <dbReference type="Pfam" id="PF25975"/>
    </source>
</evidence>
<accession>A0A1V8M9R7</accession>
<keyword evidence="2" id="KW-0813">Transport</keyword>
<feature type="domain" description="CzcB-like alpha-helical hairpin" evidence="4">
    <location>
        <begin position="122"/>
        <end position="180"/>
    </location>
</feature>
<dbReference type="GO" id="GO:0015679">
    <property type="term" value="P:plasma membrane copper ion transport"/>
    <property type="evidence" value="ECO:0007669"/>
    <property type="project" value="TreeGrafter"/>
</dbReference>
<dbReference type="InterPro" id="IPR051909">
    <property type="entry name" value="MFP_Cation_Efflux"/>
</dbReference>
<dbReference type="NCBIfam" id="TIGR01730">
    <property type="entry name" value="RND_mfp"/>
    <property type="match status" value="1"/>
</dbReference>
<dbReference type="GO" id="GO:0060003">
    <property type="term" value="P:copper ion export"/>
    <property type="evidence" value="ECO:0007669"/>
    <property type="project" value="TreeGrafter"/>
</dbReference>
<dbReference type="OrthoDB" id="9768185at2"/>
<evidence type="ECO:0000259" key="4">
    <source>
        <dbReference type="Pfam" id="PF25893"/>
    </source>
</evidence>
<dbReference type="GO" id="GO:0022857">
    <property type="term" value="F:transmembrane transporter activity"/>
    <property type="evidence" value="ECO:0007669"/>
    <property type="project" value="InterPro"/>
</dbReference>
<dbReference type="AlphaFoldDB" id="A0A1V8M9R7"/>
<feature type="chain" id="PRO_5012664008" evidence="3">
    <location>
        <begin position="28"/>
        <end position="398"/>
    </location>
</feature>
<name>A0A1V8M9R7_9GAMM</name>
<evidence type="ECO:0000256" key="2">
    <source>
        <dbReference type="ARBA" id="ARBA00022448"/>
    </source>
</evidence>
<comment type="caution">
    <text evidence="8">The sequence shown here is derived from an EMBL/GenBank/DDBJ whole genome shotgun (WGS) entry which is preliminary data.</text>
</comment>
<dbReference type="InterPro" id="IPR058649">
    <property type="entry name" value="CzcB_C"/>
</dbReference>
<dbReference type="PANTHER" id="PTHR30097:SF4">
    <property type="entry name" value="SLR6042 PROTEIN"/>
    <property type="match status" value="1"/>
</dbReference>